<feature type="region of interest" description="Disordered" evidence="1">
    <location>
        <begin position="1"/>
        <end position="26"/>
    </location>
</feature>
<evidence type="ECO:0000313" key="3">
    <source>
        <dbReference type="Proteomes" id="UP000077266"/>
    </source>
</evidence>
<name>A0A165CC97_EXIGL</name>
<dbReference type="EMBL" id="KV426339">
    <property type="protein sequence ID" value="KZV82205.1"/>
    <property type="molecule type" value="Genomic_DNA"/>
</dbReference>
<sequence>MSLFRRRSRSGDPSGSPPSQIPTDEERVDWQEHNRAFQTFLDELAVQEQERRAMFAKLCRTVSTAFLAAQEQRQAEWIRTIREFRKEDDSAHEGILKRFRMAERERDERSAQGIAACEELGTRILNSFVYLHTRMGKLSHELASSGGDRKDYGDLISNIESTFAAAMQQAYAHATETTFPVPQRRHYPNVHTPWRDSPRTSHDYAPKNTDLADVQPTHTARPRDAERVTLCCDINDETTFEELQERRCAAWTAAEDAVAGALASYRAEFEALEAEHARAFLEIMASGLSHQTQGITSTTTLVLLRFNTAEARRISEISSSWTTWVHRAGFLVRQHLGSGGRLWCHCGDPNCGLHSGLTPLVGGTGHSFLPSTTTPFEPAVLLSVPKPRAALPVVSQAVRRRADNHDAFTQLLFRLRALSSDREKDRRAALEGLLSWWEFSAPFAEIPRTSFFQTELEQAGAVAHSRISASRIAAEELALDLEEWFSTAQRVREDAFRSLLASLDSELTAAFDEALNALLALQRRLGNPSPQPM</sequence>
<protein>
    <submittedName>
        <fullName evidence="2">Uncharacterized protein</fullName>
    </submittedName>
</protein>
<reference evidence="2 3" key="1">
    <citation type="journal article" date="2016" name="Mol. Biol. Evol.">
        <title>Comparative Genomics of Early-Diverging Mushroom-Forming Fungi Provides Insights into the Origins of Lignocellulose Decay Capabilities.</title>
        <authorList>
            <person name="Nagy L.G."/>
            <person name="Riley R."/>
            <person name="Tritt A."/>
            <person name="Adam C."/>
            <person name="Daum C."/>
            <person name="Floudas D."/>
            <person name="Sun H."/>
            <person name="Yadav J.S."/>
            <person name="Pangilinan J."/>
            <person name="Larsson K.H."/>
            <person name="Matsuura K."/>
            <person name="Barry K."/>
            <person name="Labutti K."/>
            <person name="Kuo R."/>
            <person name="Ohm R.A."/>
            <person name="Bhattacharya S.S."/>
            <person name="Shirouzu T."/>
            <person name="Yoshinaga Y."/>
            <person name="Martin F.M."/>
            <person name="Grigoriev I.V."/>
            <person name="Hibbett D.S."/>
        </authorList>
    </citation>
    <scope>NUCLEOTIDE SEQUENCE [LARGE SCALE GENOMIC DNA]</scope>
    <source>
        <strain evidence="2 3">HHB12029</strain>
    </source>
</reference>
<feature type="region of interest" description="Disordered" evidence="1">
    <location>
        <begin position="183"/>
        <end position="220"/>
    </location>
</feature>
<evidence type="ECO:0000313" key="2">
    <source>
        <dbReference type="EMBL" id="KZV82205.1"/>
    </source>
</evidence>
<accession>A0A165CC97</accession>
<organism evidence="2 3">
    <name type="scientific">Exidia glandulosa HHB12029</name>
    <dbReference type="NCBI Taxonomy" id="1314781"/>
    <lineage>
        <taxon>Eukaryota</taxon>
        <taxon>Fungi</taxon>
        <taxon>Dikarya</taxon>
        <taxon>Basidiomycota</taxon>
        <taxon>Agaricomycotina</taxon>
        <taxon>Agaricomycetes</taxon>
        <taxon>Auriculariales</taxon>
        <taxon>Exidiaceae</taxon>
        <taxon>Exidia</taxon>
    </lineage>
</organism>
<dbReference type="AlphaFoldDB" id="A0A165CC97"/>
<dbReference type="InParanoid" id="A0A165CC97"/>
<evidence type="ECO:0000256" key="1">
    <source>
        <dbReference type="SAM" id="MobiDB-lite"/>
    </source>
</evidence>
<gene>
    <name evidence="2" type="ORF">EXIGLDRAFT_730013</name>
</gene>
<feature type="compositionally biased region" description="Basic and acidic residues" evidence="1">
    <location>
        <begin position="193"/>
        <end position="205"/>
    </location>
</feature>
<keyword evidence="3" id="KW-1185">Reference proteome</keyword>
<proteinExistence type="predicted"/>
<dbReference type="Proteomes" id="UP000077266">
    <property type="component" value="Unassembled WGS sequence"/>
</dbReference>